<evidence type="ECO:0000313" key="9">
    <source>
        <dbReference type="Proteomes" id="UP001305414"/>
    </source>
</evidence>
<dbReference type="InterPro" id="IPR036188">
    <property type="entry name" value="FAD/NAD-bd_sf"/>
</dbReference>
<keyword evidence="9" id="KW-1185">Reference proteome</keyword>
<dbReference type="Proteomes" id="UP001305414">
    <property type="component" value="Unassembled WGS sequence"/>
</dbReference>
<dbReference type="EMBL" id="JAWHQM010000052">
    <property type="protein sequence ID" value="KAK5635358.1"/>
    <property type="molecule type" value="Genomic_DNA"/>
</dbReference>
<comment type="cofactor">
    <cofactor evidence="1">
        <name>FAD</name>
        <dbReference type="ChEBI" id="CHEBI:57692"/>
    </cofactor>
</comment>
<proteinExistence type="inferred from homology"/>
<gene>
    <name evidence="8" type="ORF">RRF57_011070</name>
</gene>
<dbReference type="PANTHER" id="PTHR47356">
    <property type="entry name" value="FAD-DEPENDENT MONOOXYGENASE ASQG-RELATED"/>
    <property type="match status" value="1"/>
</dbReference>
<evidence type="ECO:0000256" key="6">
    <source>
        <dbReference type="ARBA" id="ARBA00023002"/>
    </source>
</evidence>
<evidence type="ECO:0000256" key="1">
    <source>
        <dbReference type="ARBA" id="ARBA00001974"/>
    </source>
</evidence>
<comment type="similarity">
    <text evidence="3">Belongs to the paxM FAD-dependent monooxygenase family.</text>
</comment>
<dbReference type="AlphaFoldDB" id="A0AAN7UXJ5"/>
<comment type="pathway">
    <text evidence="2">Secondary metabolite biosynthesis.</text>
</comment>
<dbReference type="Pfam" id="PF01494">
    <property type="entry name" value="FAD_binding_3"/>
    <property type="match status" value="1"/>
</dbReference>
<comment type="caution">
    <text evidence="8">The sequence shown here is derived from an EMBL/GenBank/DDBJ whole genome shotgun (WGS) entry which is preliminary data.</text>
</comment>
<keyword evidence="4" id="KW-0285">Flavoprotein</keyword>
<keyword evidence="6" id="KW-0560">Oxidoreductase</keyword>
<organism evidence="8 9">
    <name type="scientific">Xylaria bambusicola</name>
    <dbReference type="NCBI Taxonomy" id="326684"/>
    <lineage>
        <taxon>Eukaryota</taxon>
        <taxon>Fungi</taxon>
        <taxon>Dikarya</taxon>
        <taxon>Ascomycota</taxon>
        <taxon>Pezizomycotina</taxon>
        <taxon>Sordariomycetes</taxon>
        <taxon>Xylariomycetidae</taxon>
        <taxon>Xylariales</taxon>
        <taxon>Xylariaceae</taxon>
        <taxon>Xylaria</taxon>
    </lineage>
</organism>
<dbReference type="InterPro" id="IPR002938">
    <property type="entry name" value="FAD-bd"/>
</dbReference>
<dbReference type="Gene3D" id="3.50.50.60">
    <property type="entry name" value="FAD/NAD(P)-binding domain"/>
    <property type="match status" value="1"/>
</dbReference>
<evidence type="ECO:0000256" key="3">
    <source>
        <dbReference type="ARBA" id="ARBA00007992"/>
    </source>
</evidence>
<feature type="domain" description="FAD-binding" evidence="7">
    <location>
        <begin position="34"/>
        <end position="375"/>
    </location>
</feature>
<evidence type="ECO:0000259" key="7">
    <source>
        <dbReference type="Pfam" id="PF01494"/>
    </source>
</evidence>
<name>A0AAN7UXJ5_9PEZI</name>
<dbReference type="GO" id="GO:0004497">
    <property type="term" value="F:monooxygenase activity"/>
    <property type="evidence" value="ECO:0007669"/>
    <property type="project" value="InterPro"/>
</dbReference>
<dbReference type="PANTHER" id="PTHR47356:SF2">
    <property type="entry name" value="FAD-BINDING DOMAIN-CONTAINING PROTEIN-RELATED"/>
    <property type="match status" value="1"/>
</dbReference>
<evidence type="ECO:0000313" key="8">
    <source>
        <dbReference type="EMBL" id="KAK5635358.1"/>
    </source>
</evidence>
<evidence type="ECO:0000256" key="2">
    <source>
        <dbReference type="ARBA" id="ARBA00005179"/>
    </source>
</evidence>
<evidence type="ECO:0000256" key="4">
    <source>
        <dbReference type="ARBA" id="ARBA00022630"/>
    </source>
</evidence>
<dbReference type="GO" id="GO:0071949">
    <property type="term" value="F:FAD binding"/>
    <property type="evidence" value="ECO:0007669"/>
    <property type="project" value="InterPro"/>
</dbReference>
<dbReference type="SUPFAM" id="SSF51905">
    <property type="entry name" value="FAD/NAD(P)-binding domain"/>
    <property type="match status" value="1"/>
</dbReference>
<reference evidence="8 9" key="1">
    <citation type="submission" date="2023-10" db="EMBL/GenBank/DDBJ databases">
        <title>Draft genome sequence of Xylaria bambusicola isolate GMP-LS, the root and basal stem rot pathogen of sugarcane in Indonesia.</title>
        <authorList>
            <person name="Selvaraj P."/>
            <person name="Muralishankar V."/>
            <person name="Muruganantham S."/>
            <person name="Sp S."/>
            <person name="Haryani S."/>
            <person name="Lau K.J.X."/>
            <person name="Naqvi N.I."/>
        </authorList>
    </citation>
    <scope>NUCLEOTIDE SEQUENCE [LARGE SCALE GENOMIC DNA]</scope>
    <source>
        <strain evidence="8">GMP-LS</strain>
    </source>
</reference>
<evidence type="ECO:0000256" key="5">
    <source>
        <dbReference type="ARBA" id="ARBA00022827"/>
    </source>
</evidence>
<dbReference type="PRINTS" id="PR00420">
    <property type="entry name" value="RNGMNOXGNASE"/>
</dbReference>
<keyword evidence="5" id="KW-0274">FAD</keyword>
<dbReference type="InterPro" id="IPR050562">
    <property type="entry name" value="FAD_mOase_fung"/>
</dbReference>
<accession>A0AAN7UXJ5</accession>
<protein>
    <recommendedName>
        <fullName evidence="7">FAD-binding domain-containing protein</fullName>
    </recommendedName>
</protein>
<sequence>MNTSNFEYQLKGSAHAIYIMEKETEASNSRKPFRVIVVGGGLVGITAAHILSKANIDFVILEQHDNLTPWIGSLIVLWPATYRMLKQLGILDEMLPILNKLEDYETINANDGSFLYHTREVGKMWQRNHGYGVGCTARSEFLAVLHRTLPESAKARIRLKKRVTDIQMVSDGVVVHCADGTSEEGSIVIGADGVHSRTRQCMQALATGNQPTPQARQDAESPYISTYRVLLGNLPQMTHLTPRYQYLALGPGVSTQLVAGEGRAWWYVYEALSKPTRQRHRYTSEDKKAMMSKYAHLHVSPDYTLSDIYASNIGDIGMINLEEGSVDTWSRDGRIVLVGDAVRKLCPHAGLGYNRGAGDIVELVNRVHRVLQTSAEGLPSTEILQAEFDIYEKTRKRSEKTVDVVSRMSARSAAWLSRWDRFMGTWVIRFFPMVGWIADYLLAPVVARDPVIEWIEETELLQGAKRWVHHPLPKGR</sequence>